<dbReference type="EMBL" id="JAQQWI010000015">
    <property type="protein sequence ID" value="KAK8012297.1"/>
    <property type="molecule type" value="Genomic_DNA"/>
</dbReference>
<protein>
    <submittedName>
        <fullName evidence="2">Uncharacterized protein</fullName>
    </submittedName>
</protein>
<evidence type="ECO:0000313" key="3">
    <source>
        <dbReference type="Proteomes" id="UP001396898"/>
    </source>
</evidence>
<feature type="transmembrane region" description="Helical" evidence="1">
    <location>
        <begin position="323"/>
        <end position="340"/>
    </location>
</feature>
<evidence type="ECO:0000313" key="2">
    <source>
        <dbReference type="EMBL" id="KAK8012297.1"/>
    </source>
</evidence>
<feature type="transmembrane region" description="Helical" evidence="1">
    <location>
        <begin position="12"/>
        <end position="32"/>
    </location>
</feature>
<organism evidence="2 3">
    <name type="scientific">Apiospora marii</name>
    <dbReference type="NCBI Taxonomy" id="335849"/>
    <lineage>
        <taxon>Eukaryota</taxon>
        <taxon>Fungi</taxon>
        <taxon>Dikarya</taxon>
        <taxon>Ascomycota</taxon>
        <taxon>Pezizomycotina</taxon>
        <taxon>Sordariomycetes</taxon>
        <taxon>Xylariomycetidae</taxon>
        <taxon>Amphisphaeriales</taxon>
        <taxon>Apiosporaceae</taxon>
        <taxon>Apiospora</taxon>
    </lineage>
</organism>
<proteinExistence type="predicted"/>
<reference evidence="2 3" key="1">
    <citation type="submission" date="2023-01" db="EMBL/GenBank/DDBJ databases">
        <title>Analysis of 21 Apiospora genomes using comparative genomics revels a genus with tremendous synthesis potential of carbohydrate active enzymes and secondary metabolites.</title>
        <authorList>
            <person name="Sorensen T."/>
        </authorList>
    </citation>
    <scope>NUCLEOTIDE SEQUENCE [LARGE SCALE GENOMIC DNA]</scope>
    <source>
        <strain evidence="2 3">CBS 20057</strain>
    </source>
</reference>
<sequence length="412" mass="44478">MPLTATRPGHLLALGGLGAVMLWGVAFFNGTLDNMNAAIAKGQLPDGRLLRSTYTGFGPIDGRIEYLVAFYDVLSNNTTLGPRLLFLNINFLIATSNFWLFVESRRRGVRNTALRHPVPFMVLWLGLGAAFLQPLYFWLLTRSKATVRDPTVPYNEAIALFIAALPSFLTPLLLFLPSWMGMSTYDHQGYIGAFLASPFLMVVACLSVVGLLSPWHGLESKKDPQRPNADKSWISATFKLAGLLSAAVHLACVYVSLTSSNPDVSLARVYLPAPRTMHSFTSDPVVLPSFGNPGLNATSGPILSPLPAAYHTLFEGYHLFTQLDYLICSAACVVFTHWMLHNRGGDRVRKASAPMSGAELRSLAVLVLGAVVIGPAAAGSFALAARETKLRREGEAGSVSNGSVASALRKTQ</sequence>
<keyword evidence="3" id="KW-1185">Reference proteome</keyword>
<feature type="transmembrane region" description="Helical" evidence="1">
    <location>
        <begin position="189"/>
        <end position="213"/>
    </location>
</feature>
<feature type="transmembrane region" description="Helical" evidence="1">
    <location>
        <begin position="84"/>
        <end position="102"/>
    </location>
</feature>
<feature type="transmembrane region" description="Helical" evidence="1">
    <location>
        <begin position="157"/>
        <end position="177"/>
    </location>
</feature>
<keyword evidence="1" id="KW-1133">Transmembrane helix</keyword>
<evidence type="ECO:0000256" key="1">
    <source>
        <dbReference type="SAM" id="Phobius"/>
    </source>
</evidence>
<gene>
    <name evidence="2" type="ORF">PG991_009672</name>
</gene>
<name>A0ABR1RG95_9PEZI</name>
<feature type="transmembrane region" description="Helical" evidence="1">
    <location>
        <begin position="360"/>
        <end position="384"/>
    </location>
</feature>
<accession>A0ABR1RG95</accession>
<keyword evidence="1" id="KW-0812">Transmembrane</keyword>
<keyword evidence="1" id="KW-0472">Membrane</keyword>
<feature type="transmembrane region" description="Helical" evidence="1">
    <location>
        <begin position="233"/>
        <end position="257"/>
    </location>
</feature>
<comment type="caution">
    <text evidence="2">The sequence shown here is derived from an EMBL/GenBank/DDBJ whole genome shotgun (WGS) entry which is preliminary data.</text>
</comment>
<feature type="transmembrane region" description="Helical" evidence="1">
    <location>
        <begin position="114"/>
        <end position="137"/>
    </location>
</feature>
<dbReference type="Proteomes" id="UP001396898">
    <property type="component" value="Unassembled WGS sequence"/>
</dbReference>